<dbReference type="EMBL" id="AEGR01000051">
    <property type="protein sequence ID" value="EGI77254.1"/>
    <property type="molecule type" value="Genomic_DNA"/>
</dbReference>
<dbReference type="Proteomes" id="UP000016368">
    <property type="component" value="Unassembled WGS sequence"/>
</dbReference>
<reference evidence="1 2" key="1">
    <citation type="journal article" date="2011" name="EMBO J.">
        <title>Structural diversity of bacterial flagellar motors.</title>
        <authorList>
            <person name="Chen S."/>
            <person name="Beeby M."/>
            <person name="Murphy G.E."/>
            <person name="Leadbetter J.R."/>
            <person name="Hendrixson D.R."/>
            <person name="Briegel A."/>
            <person name="Li Z."/>
            <person name="Shi J."/>
            <person name="Tocheva E.I."/>
            <person name="Muller A."/>
            <person name="Dobro M.J."/>
            <person name="Jensen G.J."/>
        </authorList>
    </citation>
    <scope>NUCLEOTIDE SEQUENCE [LARGE SCALE GENOMIC DNA]</scope>
    <source>
        <strain evidence="1 2">ATCC 19624</strain>
    </source>
</reference>
<dbReference type="AlphaFoldDB" id="F3KSH7"/>
<accession>F3KSH7</accession>
<organism evidence="1 2">
    <name type="scientific">Hylemonella gracilis ATCC 19624</name>
    <dbReference type="NCBI Taxonomy" id="887062"/>
    <lineage>
        <taxon>Bacteria</taxon>
        <taxon>Pseudomonadati</taxon>
        <taxon>Pseudomonadota</taxon>
        <taxon>Betaproteobacteria</taxon>
        <taxon>Burkholderiales</taxon>
        <taxon>Comamonadaceae</taxon>
        <taxon>Hylemonella</taxon>
    </lineage>
</organism>
<evidence type="ECO:0000313" key="1">
    <source>
        <dbReference type="EMBL" id="EGI77254.1"/>
    </source>
</evidence>
<proteinExistence type="predicted"/>
<name>F3KSH7_9BURK</name>
<gene>
    <name evidence="1" type="ORF">HGR_07031</name>
</gene>
<protein>
    <submittedName>
        <fullName evidence="1">Uncharacterized protein</fullName>
    </submittedName>
</protein>
<comment type="caution">
    <text evidence="1">The sequence shown here is derived from an EMBL/GenBank/DDBJ whole genome shotgun (WGS) entry which is preliminary data.</text>
</comment>
<keyword evidence="2" id="KW-1185">Reference proteome</keyword>
<evidence type="ECO:0000313" key="2">
    <source>
        <dbReference type="Proteomes" id="UP000016368"/>
    </source>
</evidence>
<sequence>MRGTFCRADIGVISGKHVGDSHTLQPPAPVTGTSFLIVMLLQV</sequence>